<evidence type="ECO:0000313" key="2">
    <source>
        <dbReference type="EMBL" id="KAG0267374.1"/>
    </source>
</evidence>
<protein>
    <submittedName>
        <fullName evidence="2">Uncharacterized protein</fullName>
    </submittedName>
</protein>
<gene>
    <name evidence="2" type="ORF">BGZ95_002862</name>
</gene>
<sequence>MINGNPSHQLPTENGNPMHLSSSDNLTHQQPLSVSFAQFIRMLGALSPADRQTLASALSPSPSSTDTGSDSYLSTKPAAQTLEPYNRLEEWLTSFKLRNKFFNFAKTRELEDYADDMATVQASLAHLTRPIDAPVHAIITSNPMDIEDPVLINIIKTFDFLQHNLAFIATEITRLRKDALCRDKKIIPPADPND</sequence>
<name>A0AAD4D5F0_9FUNG</name>
<keyword evidence="3" id="KW-1185">Reference proteome</keyword>
<dbReference type="AlphaFoldDB" id="A0AAD4D5F0"/>
<reference evidence="2" key="1">
    <citation type="journal article" date="2020" name="Fungal Divers.">
        <title>Resolving the Mortierellaceae phylogeny through synthesis of multi-gene phylogenetics and phylogenomics.</title>
        <authorList>
            <person name="Vandepol N."/>
            <person name="Liber J."/>
            <person name="Desiro A."/>
            <person name="Na H."/>
            <person name="Kennedy M."/>
            <person name="Barry K."/>
            <person name="Grigoriev I.V."/>
            <person name="Miller A.N."/>
            <person name="O'Donnell K."/>
            <person name="Stajich J.E."/>
            <person name="Bonito G."/>
        </authorList>
    </citation>
    <scope>NUCLEOTIDE SEQUENCE</scope>
    <source>
        <strain evidence="2">NRRL 28262</strain>
    </source>
</reference>
<feature type="region of interest" description="Disordered" evidence="1">
    <location>
        <begin position="54"/>
        <end position="74"/>
    </location>
</feature>
<evidence type="ECO:0000256" key="1">
    <source>
        <dbReference type="SAM" id="MobiDB-lite"/>
    </source>
</evidence>
<comment type="caution">
    <text evidence="2">The sequence shown here is derived from an EMBL/GenBank/DDBJ whole genome shotgun (WGS) entry which is preliminary data.</text>
</comment>
<feature type="region of interest" description="Disordered" evidence="1">
    <location>
        <begin position="1"/>
        <end position="26"/>
    </location>
</feature>
<organism evidence="2 3">
    <name type="scientific">Linnemannia exigua</name>
    <dbReference type="NCBI Taxonomy" id="604196"/>
    <lineage>
        <taxon>Eukaryota</taxon>
        <taxon>Fungi</taxon>
        <taxon>Fungi incertae sedis</taxon>
        <taxon>Mucoromycota</taxon>
        <taxon>Mortierellomycotina</taxon>
        <taxon>Mortierellomycetes</taxon>
        <taxon>Mortierellales</taxon>
        <taxon>Mortierellaceae</taxon>
        <taxon>Linnemannia</taxon>
    </lineage>
</organism>
<feature type="compositionally biased region" description="Low complexity" evidence="1">
    <location>
        <begin position="54"/>
        <end position="71"/>
    </location>
</feature>
<evidence type="ECO:0000313" key="3">
    <source>
        <dbReference type="Proteomes" id="UP001194580"/>
    </source>
</evidence>
<accession>A0AAD4D5F0</accession>
<dbReference type="Proteomes" id="UP001194580">
    <property type="component" value="Unassembled WGS sequence"/>
</dbReference>
<dbReference type="EMBL" id="JAAAIL010001625">
    <property type="protein sequence ID" value="KAG0267374.1"/>
    <property type="molecule type" value="Genomic_DNA"/>
</dbReference>
<proteinExistence type="predicted"/>